<dbReference type="PANTHER" id="PTHR45900:SF1">
    <property type="entry name" value="MITOCHONDRIAL DNA REPAIR PROTEIN RECA HOMOLOG-RELATED"/>
    <property type="match status" value="1"/>
</dbReference>
<keyword evidence="4" id="KW-0233">DNA recombination</keyword>
<organism evidence="7">
    <name type="scientific">viral metagenome</name>
    <dbReference type="NCBI Taxonomy" id="1070528"/>
    <lineage>
        <taxon>unclassified sequences</taxon>
        <taxon>metagenomes</taxon>
        <taxon>organismal metagenomes</taxon>
    </lineage>
</organism>
<accession>A0A6M3IM67</accession>
<dbReference type="InterPro" id="IPR049428">
    <property type="entry name" value="RecA-like_N"/>
</dbReference>
<evidence type="ECO:0000256" key="1">
    <source>
        <dbReference type="ARBA" id="ARBA00009391"/>
    </source>
</evidence>
<evidence type="ECO:0000259" key="6">
    <source>
        <dbReference type="PROSITE" id="PS50163"/>
    </source>
</evidence>
<feature type="domain" description="RecA family profile 2" evidence="6">
    <location>
        <begin position="225"/>
        <end position="298"/>
    </location>
</feature>
<dbReference type="GO" id="GO:0006310">
    <property type="term" value="P:DNA recombination"/>
    <property type="evidence" value="ECO:0007669"/>
    <property type="project" value="UniProtKB-KW"/>
</dbReference>
<evidence type="ECO:0000313" key="7">
    <source>
        <dbReference type="EMBL" id="QJA58258.1"/>
    </source>
</evidence>
<feature type="region of interest" description="Disordered" evidence="5">
    <location>
        <begin position="1"/>
        <end position="30"/>
    </location>
</feature>
<evidence type="ECO:0000256" key="3">
    <source>
        <dbReference type="ARBA" id="ARBA00022840"/>
    </source>
</evidence>
<evidence type="ECO:0000256" key="2">
    <source>
        <dbReference type="ARBA" id="ARBA00022741"/>
    </source>
</evidence>
<dbReference type="InterPro" id="IPR020587">
    <property type="entry name" value="RecA_monomer-monomer_interface"/>
</dbReference>
<dbReference type="AlphaFoldDB" id="A0A6M3IM67"/>
<dbReference type="InterPro" id="IPR027417">
    <property type="entry name" value="P-loop_NTPase"/>
</dbReference>
<dbReference type="PROSITE" id="PS50163">
    <property type="entry name" value="RECA_3"/>
    <property type="match status" value="1"/>
</dbReference>
<gene>
    <name evidence="7" type="ORF">MM415B01477_0020</name>
</gene>
<dbReference type="GO" id="GO:0003697">
    <property type="term" value="F:single-stranded DNA binding"/>
    <property type="evidence" value="ECO:0007669"/>
    <property type="project" value="InterPro"/>
</dbReference>
<sequence>MMKRTTKLAPEISASPPSPPDRTDSTADIPRISSGCTVLDLALGGGYPRGRIVNIVGDKSSGKTLLVTECIAKARKMFKPLFGLAFKWFYDDAESGYTFNTQQMYKDPDFTVLPKNDYHSELIEEFESNLDKQLNLCLIKNEVLLYALDTFDGLESVAGRKRYEKKLKKYRGKNQDEGESTTKEKGSYKTEKVTSFTEFFRNQHGKILRSDALLIVISQVRANIGVMFGPQYYRTGGKALDHYAAQIIWLAEVERVEKRDRVVSVVIKARVTKNKVGKAYRECFITLLWDYGVDDLSSNIDYLFDLRDKRGKTKTGCEIKWKGIDYATKEHLIRYVEKHNEEEEIKRAVVDKWEAVEREIAPNRKAKY</sequence>
<keyword evidence="2" id="KW-0547">Nucleotide-binding</keyword>
<dbReference type="PRINTS" id="PR00142">
    <property type="entry name" value="RECA"/>
</dbReference>
<dbReference type="GO" id="GO:0006281">
    <property type="term" value="P:DNA repair"/>
    <property type="evidence" value="ECO:0007669"/>
    <property type="project" value="InterPro"/>
</dbReference>
<dbReference type="GO" id="GO:0005524">
    <property type="term" value="F:ATP binding"/>
    <property type="evidence" value="ECO:0007669"/>
    <property type="project" value="UniProtKB-KW"/>
</dbReference>
<dbReference type="SUPFAM" id="SSF52540">
    <property type="entry name" value="P-loop containing nucleoside triphosphate hydrolases"/>
    <property type="match status" value="1"/>
</dbReference>
<protein>
    <submittedName>
        <fullName evidence="7">Putative RecA</fullName>
    </submittedName>
</protein>
<evidence type="ECO:0000256" key="4">
    <source>
        <dbReference type="ARBA" id="ARBA00023172"/>
    </source>
</evidence>
<name>A0A6M3IM67_9ZZZZ</name>
<reference evidence="7" key="1">
    <citation type="submission" date="2020-03" db="EMBL/GenBank/DDBJ databases">
        <title>The deep terrestrial virosphere.</title>
        <authorList>
            <person name="Holmfeldt K."/>
            <person name="Nilsson E."/>
            <person name="Simone D."/>
            <person name="Lopez-Fernandez M."/>
            <person name="Wu X."/>
            <person name="de Brujin I."/>
            <person name="Lundin D."/>
            <person name="Andersson A."/>
            <person name="Bertilsson S."/>
            <person name="Dopson M."/>
        </authorList>
    </citation>
    <scope>NUCLEOTIDE SEQUENCE</scope>
    <source>
        <strain evidence="7">MM415B01477</strain>
    </source>
</reference>
<dbReference type="GO" id="GO:0008094">
    <property type="term" value="F:ATP-dependent activity, acting on DNA"/>
    <property type="evidence" value="ECO:0007669"/>
    <property type="project" value="InterPro"/>
</dbReference>
<dbReference type="Gene3D" id="3.40.50.300">
    <property type="entry name" value="P-loop containing nucleotide triphosphate hydrolases"/>
    <property type="match status" value="1"/>
</dbReference>
<dbReference type="Pfam" id="PF00154">
    <property type="entry name" value="RecA_N"/>
    <property type="match status" value="2"/>
</dbReference>
<comment type="similarity">
    <text evidence="1">Belongs to the RecA family.</text>
</comment>
<dbReference type="EMBL" id="MT141315">
    <property type="protein sequence ID" value="QJA58258.1"/>
    <property type="molecule type" value="Genomic_DNA"/>
</dbReference>
<dbReference type="PANTHER" id="PTHR45900">
    <property type="entry name" value="RECA"/>
    <property type="match status" value="1"/>
</dbReference>
<dbReference type="InterPro" id="IPR013765">
    <property type="entry name" value="DNA_recomb/repair_RecA"/>
</dbReference>
<proteinExistence type="inferred from homology"/>
<keyword evidence="3" id="KW-0067">ATP-binding</keyword>
<evidence type="ECO:0000256" key="5">
    <source>
        <dbReference type="SAM" id="MobiDB-lite"/>
    </source>
</evidence>